<feature type="transmembrane region" description="Helical" evidence="10">
    <location>
        <begin position="6"/>
        <end position="25"/>
    </location>
</feature>
<keyword evidence="6 10" id="KW-1133">Transmembrane helix</keyword>
<evidence type="ECO:0000256" key="3">
    <source>
        <dbReference type="ARBA" id="ARBA00022606"/>
    </source>
</evidence>
<evidence type="ECO:0000256" key="10">
    <source>
        <dbReference type="SAM" id="Phobius"/>
    </source>
</evidence>
<gene>
    <name evidence="11" type="ORF">HICCMSTLAB_LOCUS1464</name>
</gene>
<keyword evidence="2" id="KW-1003">Cell membrane</keyword>
<protein>
    <submittedName>
        <fullName evidence="11">Uncharacterized protein</fullName>
    </submittedName>
</protein>
<evidence type="ECO:0000256" key="9">
    <source>
        <dbReference type="ARBA" id="ARBA00023224"/>
    </source>
</evidence>
<evidence type="ECO:0000256" key="2">
    <source>
        <dbReference type="ARBA" id="ARBA00022475"/>
    </source>
</evidence>
<keyword evidence="8" id="KW-0675">Receptor</keyword>
<comment type="subcellular location">
    <subcellularLocation>
        <location evidence="1">Cell membrane</location>
        <topology evidence="1">Multi-pass membrane protein</topology>
    </subcellularLocation>
</comment>
<evidence type="ECO:0000256" key="7">
    <source>
        <dbReference type="ARBA" id="ARBA00023136"/>
    </source>
</evidence>
<sequence length="104" mass="11475">MFGSLLLFLVICFGIILSTIGFLIVNSLGSTGPQSQLLYAATYNCNWTTLDLKDSKQLIILAVRSQRPLHITIGKFAPVSLNTFAKLLKSSMGYISFLMAKKKE</sequence>
<evidence type="ECO:0000256" key="8">
    <source>
        <dbReference type="ARBA" id="ARBA00023170"/>
    </source>
</evidence>
<keyword evidence="3" id="KW-0716">Sensory transduction</keyword>
<dbReference type="AlphaFoldDB" id="A0A8J2ENA7"/>
<dbReference type="EMBL" id="CAJNRD030001116">
    <property type="protein sequence ID" value="CAG5075310.1"/>
    <property type="molecule type" value="Genomic_DNA"/>
</dbReference>
<dbReference type="InterPro" id="IPR004117">
    <property type="entry name" value="7tm6_olfct_rcpt"/>
</dbReference>
<keyword evidence="5" id="KW-0552">Olfaction</keyword>
<keyword evidence="7 10" id="KW-0472">Membrane</keyword>
<evidence type="ECO:0000256" key="4">
    <source>
        <dbReference type="ARBA" id="ARBA00022692"/>
    </source>
</evidence>
<evidence type="ECO:0000256" key="5">
    <source>
        <dbReference type="ARBA" id="ARBA00022725"/>
    </source>
</evidence>
<evidence type="ECO:0000313" key="11">
    <source>
        <dbReference type="EMBL" id="CAG5075310.1"/>
    </source>
</evidence>
<dbReference type="Proteomes" id="UP000786811">
    <property type="component" value="Unassembled WGS sequence"/>
</dbReference>
<evidence type="ECO:0000256" key="1">
    <source>
        <dbReference type="ARBA" id="ARBA00004651"/>
    </source>
</evidence>
<name>A0A8J2ENA7_COTCN</name>
<dbReference type="GO" id="GO:0005886">
    <property type="term" value="C:plasma membrane"/>
    <property type="evidence" value="ECO:0007669"/>
    <property type="project" value="UniProtKB-SubCell"/>
</dbReference>
<proteinExistence type="predicted"/>
<evidence type="ECO:0000313" key="12">
    <source>
        <dbReference type="Proteomes" id="UP000786811"/>
    </source>
</evidence>
<dbReference type="Pfam" id="PF02949">
    <property type="entry name" value="7tm_6"/>
    <property type="match status" value="1"/>
</dbReference>
<dbReference type="OrthoDB" id="8196465at2759"/>
<dbReference type="GO" id="GO:0004984">
    <property type="term" value="F:olfactory receptor activity"/>
    <property type="evidence" value="ECO:0007669"/>
    <property type="project" value="InterPro"/>
</dbReference>
<dbReference type="GO" id="GO:0005549">
    <property type="term" value="F:odorant binding"/>
    <property type="evidence" value="ECO:0007669"/>
    <property type="project" value="InterPro"/>
</dbReference>
<organism evidence="11 12">
    <name type="scientific">Cotesia congregata</name>
    <name type="common">Parasitoid wasp</name>
    <name type="synonym">Apanteles congregatus</name>
    <dbReference type="NCBI Taxonomy" id="51543"/>
    <lineage>
        <taxon>Eukaryota</taxon>
        <taxon>Metazoa</taxon>
        <taxon>Ecdysozoa</taxon>
        <taxon>Arthropoda</taxon>
        <taxon>Hexapoda</taxon>
        <taxon>Insecta</taxon>
        <taxon>Pterygota</taxon>
        <taxon>Neoptera</taxon>
        <taxon>Endopterygota</taxon>
        <taxon>Hymenoptera</taxon>
        <taxon>Apocrita</taxon>
        <taxon>Ichneumonoidea</taxon>
        <taxon>Braconidae</taxon>
        <taxon>Microgastrinae</taxon>
        <taxon>Cotesia</taxon>
    </lineage>
</organism>
<keyword evidence="12" id="KW-1185">Reference proteome</keyword>
<reference evidence="11" key="1">
    <citation type="submission" date="2021-04" db="EMBL/GenBank/DDBJ databases">
        <authorList>
            <person name="Chebbi M.A.C M."/>
        </authorList>
    </citation>
    <scope>NUCLEOTIDE SEQUENCE</scope>
</reference>
<keyword evidence="9" id="KW-0807">Transducer</keyword>
<evidence type="ECO:0000256" key="6">
    <source>
        <dbReference type="ARBA" id="ARBA00022989"/>
    </source>
</evidence>
<dbReference type="PANTHER" id="PTHR21137:SF35">
    <property type="entry name" value="ODORANT RECEPTOR 19A-RELATED"/>
    <property type="match status" value="1"/>
</dbReference>
<keyword evidence="4 10" id="KW-0812">Transmembrane</keyword>
<dbReference type="GO" id="GO:0007165">
    <property type="term" value="P:signal transduction"/>
    <property type="evidence" value="ECO:0007669"/>
    <property type="project" value="UniProtKB-KW"/>
</dbReference>
<dbReference type="PANTHER" id="PTHR21137">
    <property type="entry name" value="ODORANT RECEPTOR"/>
    <property type="match status" value="1"/>
</dbReference>
<accession>A0A8J2ENA7</accession>
<comment type="caution">
    <text evidence="11">The sequence shown here is derived from an EMBL/GenBank/DDBJ whole genome shotgun (WGS) entry which is preliminary data.</text>
</comment>